<evidence type="ECO:0000313" key="2">
    <source>
        <dbReference type="EMBL" id="GAA2093784.1"/>
    </source>
</evidence>
<dbReference type="Gene3D" id="3.10.310.70">
    <property type="match status" value="1"/>
</dbReference>
<protein>
    <submittedName>
        <fullName evidence="2">Amidohydrolase</fullName>
    </submittedName>
</protein>
<sequence length="538" mass="57243">MTAQQQSAHTIFTGGEVLTVDAHDSVAEAVSVRNGLIEAVGTSAEIETLAGPETRRVDLAGRTLMPGFIDAHAHLTMVGSNLTSVSCKDPSVRSVGDLLGQLRTKADSLPAGAWVRAWGFNETVIAEGRYPTRAELDGVTTEHPLIVVRACGHISAVNSRALELAGIDAATPDPVGGRISHDDSGEPDGVLIESAHMRMFSTAVLSDAELDASNEAGSELFARHGVTSIHDATGQGFSHLRGLQRAVATGLVKQRIYAVVGGLGDSLGIVRDTMRVGIFSGLGDHRFRIGPLKLFLDGSSSGPTVWTREPYTSDPSTCGVSYLSQEGLDEVFVEAHAQGWQLTSHAQGDAAIEMLLNTIERAQRGHPREDARHRVEHGGLAAPDLVARMAELGVVPTANPAFHYEYGDSYIRNYGERVEHMYPLADYVRAGVPVAIGSDAPVTEVSPLRGIHAALTRRSRSGAEVGARQRVGLMDAVRMYTLNGARASHEDEVKGSVEVGKFADLVVLDRSLMSADVEEIPEVGVAMTMVGGEVVWEG</sequence>
<comment type="caution">
    <text evidence="2">The sequence shown here is derived from an EMBL/GenBank/DDBJ whole genome shotgun (WGS) entry which is preliminary data.</text>
</comment>
<dbReference type="CDD" id="cd01300">
    <property type="entry name" value="YtcJ_like"/>
    <property type="match status" value="1"/>
</dbReference>
<dbReference type="RefSeq" id="WP_344336276.1">
    <property type="nucleotide sequence ID" value="NZ_BAAAPZ010000004.1"/>
</dbReference>
<evidence type="ECO:0000313" key="3">
    <source>
        <dbReference type="Proteomes" id="UP001500984"/>
    </source>
</evidence>
<dbReference type="InterPro" id="IPR033932">
    <property type="entry name" value="YtcJ-like"/>
</dbReference>
<dbReference type="EMBL" id="BAAAPZ010000004">
    <property type="protein sequence ID" value="GAA2093784.1"/>
    <property type="molecule type" value="Genomic_DNA"/>
</dbReference>
<dbReference type="InterPro" id="IPR032466">
    <property type="entry name" value="Metal_Hydrolase"/>
</dbReference>
<keyword evidence="3" id="KW-1185">Reference proteome</keyword>
<dbReference type="PANTHER" id="PTHR22642:SF2">
    <property type="entry name" value="PROTEIN LONG AFTER FAR-RED 3"/>
    <property type="match status" value="1"/>
</dbReference>
<gene>
    <name evidence="2" type="ORF">GCM10009823_12340</name>
</gene>
<evidence type="ECO:0000259" key="1">
    <source>
        <dbReference type="Pfam" id="PF07969"/>
    </source>
</evidence>
<dbReference type="PANTHER" id="PTHR22642">
    <property type="entry name" value="IMIDAZOLONEPROPIONASE"/>
    <property type="match status" value="1"/>
</dbReference>
<dbReference type="Proteomes" id="UP001500984">
    <property type="component" value="Unassembled WGS sequence"/>
</dbReference>
<dbReference type="SUPFAM" id="SSF51338">
    <property type="entry name" value="Composite domain of metallo-dependent hydrolases"/>
    <property type="match status" value="1"/>
</dbReference>
<dbReference type="SUPFAM" id="SSF51556">
    <property type="entry name" value="Metallo-dependent hydrolases"/>
    <property type="match status" value="1"/>
</dbReference>
<dbReference type="InterPro" id="IPR013108">
    <property type="entry name" value="Amidohydro_3"/>
</dbReference>
<dbReference type="Gene3D" id="2.30.40.10">
    <property type="entry name" value="Urease, subunit C, domain 1"/>
    <property type="match status" value="1"/>
</dbReference>
<reference evidence="3" key="1">
    <citation type="journal article" date="2019" name="Int. J. Syst. Evol. Microbiol.">
        <title>The Global Catalogue of Microorganisms (GCM) 10K type strain sequencing project: providing services to taxonomists for standard genome sequencing and annotation.</title>
        <authorList>
            <consortium name="The Broad Institute Genomics Platform"/>
            <consortium name="The Broad Institute Genome Sequencing Center for Infectious Disease"/>
            <person name="Wu L."/>
            <person name="Ma J."/>
        </authorList>
    </citation>
    <scope>NUCLEOTIDE SEQUENCE [LARGE SCALE GENOMIC DNA]</scope>
    <source>
        <strain evidence="3">JCM 15900</strain>
    </source>
</reference>
<name>A0ABP5I5Y5_9MICO</name>
<organism evidence="2 3">
    <name type="scientific">Brevibacterium salitolerans</name>
    <dbReference type="NCBI Taxonomy" id="1403566"/>
    <lineage>
        <taxon>Bacteria</taxon>
        <taxon>Bacillati</taxon>
        <taxon>Actinomycetota</taxon>
        <taxon>Actinomycetes</taxon>
        <taxon>Micrococcales</taxon>
        <taxon>Brevibacteriaceae</taxon>
        <taxon>Brevibacterium</taxon>
    </lineage>
</organism>
<feature type="domain" description="Amidohydrolase 3" evidence="1">
    <location>
        <begin position="57"/>
        <end position="535"/>
    </location>
</feature>
<proteinExistence type="predicted"/>
<dbReference type="InterPro" id="IPR011059">
    <property type="entry name" value="Metal-dep_hydrolase_composite"/>
</dbReference>
<dbReference type="Gene3D" id="3.20.20.140">
    <property type="entry name" value="Metal-dependent hydrolases"/>
    <property type="match status" value="1"/>
</dbReference>
<accession>A0ABP5I5Y5</accession>
<dbReference type="Pfam" id="PF07969">
    <property type="entry name" value="Amidohydro_3"/>
    <property type="match status" value="1"/>
</dbReference>